<dbReference type="Proteomes" id="UP000759131">
    <property type="component" value="Unassembled WGS sequence"/>
</dbReference>
<dbReference type="EMBL" id="CAJPIZ010000136">
    <property type="protein sequence ID" value="CAG2100558.1"/>
    <property type="molecule type" value="Genomic_DNA"/>
</dbReference>
<evidence type="ECO:0000313" key="3">
    <source>
        <dbReference type="Proteomes" id="UP000759131"/>
    </source>
</evidence>
<gene>
    <name evidence="2" type="ORF">OSB1V03_LOCUS624</name>
</gene>
<evidence type="ECO:0000256" key="1">
    <source>
        <dbReference type="SAM" id="Phobius"/>
    </source>
</evidence>
<evidence type="ECO:0000313" key="2">
    <source>
        <dbReference type="EMBL" id="CAD7620128.1"/>
    </source>
</evidence>
<accession>A0A7R9KBU2</accession>
<sequence length="115" mass="12883">MLSEMLTIATFVTIIETIITDALNGVNVRDMSIPEYREWLTFTTAVRNSHTFGLTIGGMDERNIVLKEFSNSDLIRNSHTFGLTIGGFAQINKSTLISIFAFILNYSVILFQTAK</sequence>
<reference evidence="2" key="1">
    <citation type="submission" date="2020-11" db="EMBL/GenBank/DDBJ databases">
        <authorList>
            <person name="Tran Van P."/>
        </authorList>
    </citation>
    <scope>NUCLEOTIDE SEQUENCE</scope>
</reference>
<keyword evidence="1" id="KW-0812">Transmembrane</keyword>
<name>A0A7R9KBU2_9ACAR</name>
<keyword evidence="3" id="KW-1185">Reference proteome</keyword>
<dbReference type="EMBL" id="OC854711">
    <property type="protein sequence ID" value="CAD7620128.1"/>
    <property type="molecule type" value="Genomic_DNA"/>
</dbReference>
<organism evidence="2">
    <name type="scientific">Medioppia subpectinata</name>
    <dbReference type="NCBI Taxonomy" id="1979941"/>
    <lineage>
        <taxon>Eukaryota</taxon>
        <taxon>Metazoa</taxon>
        <taxon>Ecdysozoa</taxon>
        <taxon>Arthropoda</taxon>
        <taxon>Chelicerata</taxon>
        <taxon>Arachnida</taxon>
        <taxon>Acari</taxon>
        <taxon>Acariformes</taxon>
        <taxon>Sarcoptiformes</taxon>
        <taxon>Oribatida</taxon>
        <taxon>Brachypylina</taxon>
        <taxon>Oppioidea</taxon>
        <taxon>Oppiidae</taxon>
        <taxon>Medioppia</taxon>
    </lineage>
</organism>
<dbReference type="AlphaFoldDB" id="A0A7R9KBU2"/>
<proteinExistence type="predicted"/>
<feature type="transmembrane region" description="Helical" evidence="1">
    <location>
        <begin position="95"/>
        <end position="114"/>
    </location>
</feature>
<protein>
    <submittedName>
        <fullName evidence="2">Uncharacterized protein</fullName>
    </submittedName>
</protein>
<keyword evidence="1" id="KW-0472">Membrane</keyword>
<keyword evidence="1" id="KW-1133">Transmembrane helix</keyword>